<comment type="catalytic activity">
    <reaction evidence="11">
        <text>a 1,2-diacyl-sn-glycero-3-phospho-L-serine + H(+) = a 1,2-diacyl-sn-glycero-3-phosphoethanolamine + CO2</text>
        <dbReference type="Rhea" id="RHEA:20828"/>
        <dbReference type="ChEBI" id="CHEBI:15378"/>
        <dbReference type="ChEBI" id="CHEBI:16526"/>
        <dbReference type="ChEBI" id="CHEBI:57262"/>
        <dbReference type="ChEBI" id="CHEBI:64612"/>
        <dbReference type="EC" id="4.1.1.65"/>
    </reaction>
</comment>
<dbReference type="NCBIfam" id="NF003678">
    <property type="entry name" value="PRK05305.1-2"/>
    <property type="match status" value="1"/>
</dbReference>
<evidence type="ECO:0000256" key="5">
    <source>
        <dbReference type="ARBA" id="ARBA00023136"/>
    </source>
</evidence>
<evidence type="ECO:0000256" key="3">
    <source>
        <dbReference type="ARBA" id="ARBA00022793"/>
    </source>
</evidence>
<keyword evidence="4 11" id="KW-0443">Lipid metabolism</keyword>
<dbReference type="AlphaFoldDB" id="A0A1W1HKG5"/>
<sequence length="185" mass="20675">MVHSSSFFLALTLFVCWFFRDPEREIPDDPEAIVSPADGRVIIVEKVESSEFIDEPVIKLSIFMNVFNVHVNRIPFSGEVQKVVYIPGKFVNASFDKASEDNERNALVIKTDSGLCYGVVQIAGLIARRIVCSVKTGDLMLKGKRYGMICFGSRLDLYLPLETRVEVNVGEKVKAGSTVLGYFRS</sequence>
<keyword evidence="2 11" id="KW-0444">Lipid biosynthesis</keyword>
<dbReference type="Pfam" id="PF02666">
    <property type="entry name" value="PS_Dcarbxylase"/>
    <property type="match status" value="1"/>
</dbReference>
<keyword evidence="10 11" id="KW-0670">Pyruvate</keyword>
<dbReference type="GO" id="GO:0005886">
    <property type="term" value="C:plasma membrane"/>
    <property type="evidence" value="ECO:0007669"/>
    <property type="project" value="UniProtKB-SubCell"/>
</dbReference>
<evidence type="ECO:0000256" key="2">
    <source>
        <dbReference type="ARBA" id="ARBA00022516"/>
    </source>
</evidence>
<comment type="similarity">
    <text evidence="11">Belongs to the phosphatidylserine decarboxylase family. PSD-A subfamily.</text>
</comment>
<keyword evidence="5 11" id="KW-0472">Membrane</keyword>
<dbReference type="GO" id="GO:0004609">
    <property type="term" value="F:phosphatidylserine decarboxylase activity"/>
    <property type="evidence" value="ECO:0007669"/>
    <property type="project" value="UniProtKB-UniRule"/>
</dbReference>
<dbReference type="InterPro" id="IPR033175">
    <property type="entry name" value="PSD-A"/>
</dbReference>
<evidence type="ECO:0000256" key="11">
    <source>
        <dbReference type="HAMAP-Rule" id="MF_00664"/>
    </source>
</evidence>
<keyword evidence="13" id="KW-1185">Reference proteome</keyword>
<gene>
    <name evidence="11 12" type="primary">psd</name>
    <name evidence="12" type="ORF">MTBBW1_830031</name>
</gene>
<evidence type="ECO:0000256" key="7">
    <source>
        <dbReference type="ARBA" id="ARBA00023209"/>
    </source>
</evidence>
<accession>A0A1W1HKG5</accession>
<proteinExistence type="inferred from homology"/>
<dbReference type="HAMAP" id="MF_00664">
    <property type="entry name" value="PS_decarb_PSD_A"/>
    <property type="match status" value="1"/>
</dbReference>
<reference evidence="12 13" key="1">
    <citation type="submission" date="2017-03" db="EMBL/GenBank/DDBJ databases">
        <authorList>
            <person name="Afonso C.L."/>
            <person name="Miller P.J."/>
            <person name="Scott M.A."/>
            <person name="Spackman E."/>
            <person name="Goraichik I."/>
            <person name="Dimitrov K.M."/>
            <person name="Suarez D.L."/>
            <person name="Swayne D.E."/>
        </authorList>
    </citation>
    <scope>NUCLEOTIDE SEQUENCE [LARGE SCALE GENOMIC DNA]</scope>
    <source>
        <strain evidence="12">PRJEB14757</strain>
    </source>
</reference>
<dbReference type="NCBIfam" id="NF003685">
    <property type="entry name" value="PRK05305.2-5"/>
    <property type="match status" value="1"/>
</dbReference>
<keyword evidence="7 11" id="KW-0594">Phospholipid biosynthesis</keyword>
<evidence type="ECO:0000256" key="9">
    <source>
        <dbReference type="ARBA" id="ARBA00023264"/>
    </source>
</evidence>
<comment type="cofactor">
    <cofactor evidence="11">
        <name>pyruvate</name>
        <dbReference type="ChEBI" id="CHEBI:15361"/>
    </cofactor>
    <text evidence="11">Binds 1 pyruvoyl group covalently per subunit.</text>
</comment>
<dbReference type="InterPro" id="IPR003817">
    <property type="entry name" value="PS_Dcarbxylase"/>
</dbReference>
<comment type="subcellular location">
    <subcellularLocation>
        <location evidence="11">Cell membrane</location>
        <topology evidence="11">Peripheral membrane protein</topology>
    </subcellularLocation>
</comment>
<evidence type="ECO:0000256" key="8">
    <source>
        <dbReference type="ARBA" id="ARBA00023239"/>
    </source>
</evidence>
<keyword evidence="8 11" id="KW-0456">Lyase</keyword>
<feature type="active site" description="Schiff-base intermediate with substrate; via pyruvic acid" evidence="11">
    <location>
        <position position="153"/>
    </location>
</feature>
<evidence type="ECO:0000256" key="4">
    <source>
        <dbReference type="ARBA" id="ARBA00023098"/>
    </source>
</evidence>
<evidence type="ECO:0000256" key="1">
    <source>
        <dbReference type="ARBA" id="ARBA00022475"/>
    </source>
</evidence>
<evidence type="ECO:0000313" key="12">
    <source>
        <dbReference type="EMBL" id="SLM32959.1"/>
    </source>
</evidence>
<dbReference type="PANTHER" id="PTHR35809">
    <property type="entry name" value="ARCHAETIDYLSERINE DECARBOXYLASE PROENZYME-RELATED"/>
    <property type="match status" value="1"/>
</dbReference>
<protein>
    <recommendedName>
        <fullName evidence="11">Phosphatidylserine decarboxylase proenzyme</fullName>
        <ecNumber evidence="11">4.1.1.65</ecNumber>
    </recommendedName>
    <component>
        <recommendedName>
            <fullName evidence="11">Phosphatidylserine decarboxylase alpha chain</fullName>
        </recommendedName>
    </component>
    <component>
        <recommendedName>
            <fullName evidence="11">Phosphatidylserine decarboxylase beta chain</fullName>
        </recommendedName>
    </component>
</protein>
<feature type="chain" id="PRO_5023378751" description="Phosphatidylserine decarboxylase alpha chain" evidence="11">
    <location>
        <begin position="153"/>
        <end position="185"/>
    </location>
</feature>
<dbReference type="EMBL" id="FWEV01000329">
    <property type="protein sequence ID" value="SLM32959.1"/>
    <property type="molecule type" value="Genomic_DNA"/>
</dbReference>
<comment type="pathway">
    <text evidence="11">Phospholipid metabolism; phosphatidylethanolamine biosynthesis; phosphatidylethanolamine from CDP-diacylglycerol: step 2/2.</text>
</comment>
<comment type="function">
    <text evidence="11">Catalyzes the formation of phosphatidylethanolamine (PtdEtn) from phosphatidylserine (PtdSer).</text>
</comment>
<dbReference type="Proteomes" id="UP000191931">
    <property type="component" value="Unassembled WGS sequence"/>
</dbReference>
<evidence type="ECO:0000256" key="6">
    <source>
        <dbReference type="ARBA" id="ARBA00023145"/>
    </source>
</evidence>
<dbReference type="GO" id="GO:0006646">
    <property type="term" value="P:phosphatidylethanolamine biosynthetic process"/>
    <property type="evidence" value="ECO:0007669"/>
    <property type="project" value="UniProtKB-UniRule"/>
</dbReference>
<organism evidence="12 13">
    <name type="scientific">Desulfamplus magnetovallimortis</name>
    <dbReference type="NCBI Taxonomy" id="1246637"/>
    <lineage>
        <taxon>Bacteria</taxon>
        <taxon>Pseudomonadati</taxon>
        <taxon>Thermodesulfobacteriota</taxon>
        <taxon>Desulfobacteria</taxon>
        <taxon>Desulfobacterales</taxon>
        <taxon>Desulfobacteraceae</taxon>
        <taxon>Desulfamplus</taxon>
    </lineage>
</organism>
<dbReference type="STRING" id="1246637.MTBBW1_830031"/>
<comment type="subunit">
    <text evidence="11">Heterodimer of a large membrane-associated beta subunit and a small pyruvoyl-containing alpha subunit.</text>
</comment>
<name>A0A1W1HKG5_9BACT</name>
<keyword evidence="1 11" id="KW-1003">Cell membrane</keyword>
<dbReference type="PANTHER" id="PTHR35809:SF1">
    <property type="entry name" value="ARCHAETIDYLSERINE DECARBOXYLASE PROENZYME-RELATED"/>
    <property type="match status" value="1"/>
</dbReference>
<dbReference type="UniPathway" id="UPA00558">
    <property type="reaction ID" value="UER00616"/>
</dbReference>
<dbReference type="EC" id="4.1.1.65" evidence="11"/>
<keyword evidence="6 11" id="KW-0865">Zymogen</keyword>
<feature type="modified residue" description="Pyruvic acid (Ser); by autocatalysis" evidence="11">
    <location>
        <position position="153"/>
    </location>
</feature>
<evidence type="ECO:0000256" key="10">
    <source>
        <dbReference type="ARBA" id="ARBA00023317"/>
    </source>
</evidence>
<evidence type="ECO:0000313" key="13">
    <source>
        <dbReference type="Proteomes" id="UP000191931"/>
    </source>
</evidence>
<comment type="PTM">
    <text evidence="11">Is synthesized initially as an inactive proenzyme. Formation of the active enzyme involves a self-maturation process in which the active site pyruvoyl group is generated from an internal serine residue via an autocatalytic post-translational modification. Two non-identical subunits are generated from the proenzyme in this reaction, and the pyruvate is formed at the N-terminus of the alpha chain, which is derived from the carboxyl end of the proenzyme. The post-translation cleavage follows an unusual pathway, termed non-hydrolytic serinolysis, in which the side chain hydroxyl group of the serine supplies its oxygen atom to form the C-terminus of the beta chain, while the remainder of the serine residue undergoes an oxidative deamination to produce ammonia and the pyruvoyl prosthetic group on the alpha chain.</text>
</comment>
<feature type="chain" id="PRO_5023378752" description="Phosphatidylserine decarboxylase beta chain" evidence="11">
    <location>
        <begin position="1"/>
        <end position="152"/>
    </location>
</feature>
<keyword evidence="9 11" id="KW-1208">Phospholipid metabolism</keyword>
<keyword evidence="3 11" id="KW-0210">Decarboxylase</keyword>
<feature type="site" description="Cleavage (non-hydrolytic); by autocatalysis" evidence="11">
    <location>
        <begin position="152"/>
        <end position="153"/>
    </location>
</feature>